<evidence type="ECO:0000256" key="4">
    <source>
        <dbReference type="ARBA" id="ARBA00022741"/>
    </source>
</evidence>
<dbReference type="GO" id="GO:0140359">
    <property type="term" value="F:ABC-type transporter activity"/>
    <property type="evidence" value="ECO:0007669"/>
    <property type="project" value="InterPro"/>
</dbReference>
<dbReference type="Gene3D" id="3.40.50.300">
    <property type="entry name" value="P-loop containing nucleotide triphosphate hydrolases"/>
    <property type="match status" value="1"/>
</dbReference>
<proteinExistence type="predicted"/>
<dbReference type="PROSITE" id="PS00211">
    <property type="entry name" value="ABC_TRANSPORTER_1"/>
    <property type="match status" value="1"/>
</dbReference>
<keyword evidence="3 8" id="KW-0812">Transmembrane</keyword>
<dbReference type="FunFam" id="3.40.50.300:FF:000287">
    <property type="entry name" value="Multidrug ABC transporter ATP-binding protein"/>
    <property type="match status" value="1"/>
</dbReference>
<dbReference type="Gene3D" id="1.20.1560.10">
    <property type="entry name" value="ABC transporter type 1, transmembrane domain"/>
    <property type="match status" value="1"/>
</dbReference>
<evidence type="ECO:0000259" key="10">
    <source>
        <dbReference type="PROSITE" id="PS50929"/>
    </source>
</evidence>
<dbReference type="InterPro" id="IPR003593">
    <property type="entry name" value="AAA+_ATPase"/>
</dbReference>
<dbReference type="Pfam" id="PF00664">
    <property type="entry name" value="ABC_membrane"/>
    <property type="match status" value="1"/>
</dbReference>
<dbReference type="GO" id="GO:0016887">
    <property type="term" value="F:ATP hydrolysis activity"/>
    <property type="evidence" value="ECO:0007669"/>
    <property type="project" value="InterPro"/>
</dbReference>
<evidence type="ECO:0000256" key="6">
    <source>
        <dbReference type="ARBA" id="ARBA00022989"/>
    </source>
</evidence>
<evidence type="ECO:0000259" key="9">
    <source>
        <dbReference type="PROSITE" id="PS50893"/>
    </source>
</evidence>
<keyword evidence="6 8" id="KW-1133">Transmembrane helix</keyword>
<evidence type="ECO:0000313" key="11">
    <source>
        <dbReference type="EMBL" id="KXB67104.1"/>
    </source>
</evidence>
<keyword evidence="5 11" id="KW-0067">ATP-binding</keyword>
<dbReference type="AlphaFoldDB" id="A0A134AHF6"/>
<dbReference type="GO" id="GO:0005886">
    <property type="term" value="C:plasma membrane"/>
    <property type="evidence" value="ECO:0007669"/>
    <property type="project" value="UniProtKB-SubCell"/>
</dbReference>
<keyword evidence="12" id="KW-1185">Reference proteome</keyword>
<dbReference type="InterPro" id="IPR011527">
    <property type="entry name" value="ABC1_TM_dom"/>
</dbReference>
<keyword evidence="2" id="KW-0813">Transport</keyword>
<comment type="caution">
    <text evidence="11">The sequence shown here is derived from an EMBL/GenBank/DDBJ whole genome shotgun (WGS) entry which is preliminary data.</text>
</comment>
<dbReference type="InterPro" id="IPR003439">
    <property type="entry name" value="ABC_transporter-like_ATP-bd"/>
</dbReference>
<dbReference type="Pfam" id="PF00005">
    <property type="entry name" value="ABC_tran"/>
    <property type="match status" value="1"/>
</dbReference>
<name>A0A134AHF6_9FIRM</name>
<sequence>MFTMIKRIVDWTGSYKKRFYWGIVWSLLENFFIAFPLMGAAYVLNLMLQDTAGLRSLHTKEALWALLFMVFCVLGRFFFSYLRAVFQESIAYEKTAEERIEIGDILKRVSLGFFDRHKTGDIAGAVTTDLSALELYAMKMTDTVIGAYLQTLAMILSILFFSWKVATVALVGVLCSAFFQRRLVKDSRKNTAVRQKANDSMINATLQFIRGITVIKSYGRTGSAVAELQKSFSDQRDINIKIENDYMWTNGLYQLSLKLTSVAIAFMVCLQTIHGEISLPIMLMIVIFSFVMFARLETVTTASHTLEMMRAALDKLQTIKTANYIDEDSKDIVLNNFDISYQNVSFAYDHKNVIENVSFSLPENSTLAIVGPSGSGKTTLCNLLARFYDVNHGSISIDGHDIREMTCDTLLQYISIVFQHVYLFHDTILNNIRFGRPEASIEEIKEAAKKAACHEFIENLPNGYNTMLGEGGSTLSGGEKQRLSIARAILKDAPIVILDEATASVDPENEHLIQQAISALVKGKTLIVIAHRLNTIQFADNILVIDQGKLVQQGTHEQLIEEEGIYKDFQKILNRTSNWQLS</sequence>
<evidence type="ECO:0000256" key="5">
    <source>
        <dbReference type="ARBA" id="ARBA00022840"/>
    </source>
</evidence>
<dbReference type="EMBL" id="LSDG01000023">
    <property type="protein sequence ID" value="KXB67104.1"/>
    <property type="molecule type" value="Genomic_DNA"/>
</dbReference>
<keyword evidence="4" id="KW-0547">Nucleotide-binding</keyword>
<dbReference type="SMART" id="SM00382">
    <property type="entry name" value="AAA"/>
    <property type="match status" value="1"/>
</dbReference>
<dbReference type="SUPFAM" id="SSF52540">
    <property type="entry name" value="P-loop containing nucleoside triphosphate hydrolases"/>
    <property type="match status" value="1"/>
</dbReference>
<feature type="transmembrane region" description="Helical" evidence="8">
    <location>
        <begin position="148"/>
        <end position="179"/>
    </location>
</feature>
<dbReference type="GO" id="GO:0034040">
    <property type="term" value="F:ATPase-coupled lipid transmembrane transporter activity"/>
    <property type="evidence" value="ECO:0007669"/>
    <property type="project" value="TreeGrafter"/>
</dbReference>
<feature type="domain" description="ABC transmembrane type-1" evidence="10">
    <location>
        <begin position="21"/>
        <end position="308"/>
    </location>
</feature>
<protein>
    <submittedName>
        <fullName evidence="11">ABC transporter, ATP-binding protein</fullName>
    </submittedName>
</protein>
<evidence type="ECO:0000256" key="2">
    <source>
        <dbReference type="ARBA" id="ARBA00022448"/>
    </source>
</evidence>
<feature type="transmembrane region" description="Helical" evidence="8">
    <location>
        <begin position="277"/>
        <end position="296"/>
    </location>
</feature>
<dbReference type="STRING" id="755172.HMPREF1863_00830"/>
<feature type="domain" description="ABC transporter" evidence="9">
    <location>
        <begin position="339"/>
        <end position="572"/>
    </location>
</feature>
<dbReference type="PATRIC" id="fig|755172.3.peg.799"/>
<dbReference type="SUPFAM" id="SSF90123">
    <property type="entry name" value="ABC transporter transmembrane region"/>
    <property type="match status" value="1"/>
</dbReference>
<dbReference type="InterPro" id="IPR017871">
    <property type="entry name" value="ABC_transporter-like_CS"/>
</dbReference>
<evidence type="ECO:0000313" key="12">
    <source>
        <dbReference type="Proteomes" id="UP000070442"/>
    </source>
</evidence>
<dbReference type="GO" id="GO:0005524">
    <property type="term" value="F:ATP binding"/>
    <property type="evidence" value="ECO:0007669"/>
    <property type="project" value="UniProtKB-KW"/>
</dbReference>
<evidence type="ECO:0000256" key="1">
    <source>
        <dbReference type="ARBA" id="ARBA00004651"/>
    </source>
</evidence>
<dbReference type="PROSITE" id="PS50929">
    <property type="entry name" value="ABC_TM1F"/>
    <property type="match status" value="1"/>
</dbReference>
<dbReference type="PANTHER" id="PTHR24221">
    <property type="entry name" value="ATP-BINDING CASSETTE SUB-FAMILY B"/>
    <property type="match status" value="1"/>
</dbReference>
<evidence type="ECO:0000256" key="8">
    <source>
        <dbReference type="SAM" id="Phobius"/>
    </source>
</evidence>
<evidence type="ECO:0000256" key="3">
    <source>
        <dbReference type="ARBA" id="ARBA00022692"/>
    </source>
</evidence>
<feature type="transmembrane region" description="Helical" evidence="8">
    <location>
        <begin position="62"/>
        <end position="79"/>
    </location>
</feature>
<organism evidence="11 12">
    <name type="scientific">Aedoeadaptatus coxii</name>
    <dbReference type="NCBI Taxonomy" id="755172"/>
    <lineage>
        <taxon>Bacteria</taxon>
        <taxon>Bacillati</taxon>
        <taxon>Bacillota</taxon>
        <taxon>Tissierellia</taxon>
        <taxon>Tissierellales</taxon>
        <taxon>Peptoniphilaceae</taxon>
        <taxon>Aedoeadaptatus</taxon>
    </lineage>
</organism>
<evidence type="ECO:0000256" key="7">
    <source>
        <dbReference type="ARBA" id="ARBA00023136"/>
    </source>
</evidence>
<accession>A0A134AHF6</accession>
<dbReference type="InterPro" id="IPR039421">
    <property type="entry name" value="Type_1_exporter"/>
</dbReference>
<dbReference type="InterPro" id="IPR036640">
    <property type="entry name" value="ABC1_TM_sf"/>
</dbReference>
<dbReference type="RefSeq" id="WP_068367533.1">
    <property type="nucleotide sequence ID" value="NZ_KQ960172.1"/>
</dbReference>
<dbReference type="InterPro" id="IPR027417">
    <property type="entry name" value="P-loop_NTPase"/>
</dbReference>
<feature type="transmembrane region" description="Helical" evidence="8">
    <location>
        <begin position="20"/>
        <end position="42"/>
    </location>
</feature>
<dbReference type="Proteomes" id="UP000070442">
    <property type="component" value="Unassembled WGS sequence"/>
</dbReference>
<keyword evidence="7 8" id="KW-0472">Membrane</keyword>
<comment type="subcellular location">
    <subcellularLocation>
        <location evidence="1">Cell membrane</location>
        <topology evidence="1">Multi-pass membrane protein</topology>
    </subcellularLocation>
</comment>
<dbReference type="OrthoDB" id="9762778at2"/>
<dbReference type="PANTHER" id="PTHR24221:SF397">
    <property type="entry name" value="ABC TRANSPORTER, ATP-BINDING TRANSMEMBRANE PROTEIN"/>
    <property type="match status" value="1"/>
</dbReference>
<reference evidence="12" key="1">
    <citation type="submission" date="2016-01" db="EMBL/GenBank/DDBJ databases">
        <authorList>
            <person name="Mitreva M."/>
            <person name="Pepin K.H."/>
            <person name="Mihindukulasuriya K.A."/>
            <person name="Fulton R."/>
            <person name="Fronick C."/>
            <person name="O'Laughlin M."/>
            <person name="Miner T."/>
            <person name="Herter B."/>
            <person name="Rosa B.A."/>
            <person name="Cordes M."/>
            <person name="Tomlinson C."/>
            <person name="Wollam A."/>
            <person name="Palsikar V.B."/>
            <person name="Mardis E.R."/>
            <person name="Wilson R.K."/>
        </authorList>
    </citation>
    <scope>NUCLEOTIDE SEQUENCE [LARGE SCALE GENOMIC DNA]</scope>
    <source>
        <strain evidence="12">DNF00729</strain>
    </source>
</reference>
<gene>
    <name evidence="11" type="ORF">HMPREF1863_00830</name>
</gene>
<dbReference type="PROSITE" id="PS50893">
    <property type="entry name" value="ABC_TRANSPORTER_2"/>
    <property type="match status" value="1"/>
</dbReference>